<reference evidence="8" key="1">
    <citation type="journal article" date="2021" name="Nat. Commun.">
        <title>Genomic analyses provide insights into spinach domestication and the genetic basis of agronomic traits.</title>
        <authorList>
            <person name="Cai X."/>
            <person name="Sun X."/>
            <person name="Xu C."/>
            <person name="Sun H."/>
            <person name="Wang X."/>
            <person name="Ge C."/>
            <person name="Zhang Z."/>
            <person name="Wang Q."/>
            <person name="Fei Z."/>
            <person name="Jiao C."/>
            <person name="Wang Q."/>
        </authorList>
    </citation>
    <scope>NUCLEOTIDE SEQUENCE [LARGE SCALE GENOMIC DNA]</scope>
    <source>
        <strain evidence="8">cv. Varoflay</strain>
    </source>
</reference>
<organism evidence="8 9">
    <name type="scientific">Spinacia oleracea</name>
    <name type="common">Spinach</name>
    <dbReference type="NCBI Taxonomy" id="3562"/>
    <lineage>
        <taxon>Eukaryota</taxon>
        <taxon>Viridiplantae</taxon>
        <taxon>Streptophyta</taxon>
        <taxon>Embryophyta</taxon>
        <taxon>Tracheophyta</taxon>
        <taxon>Spermatophyta</taxon>
        <taxon>Magnoliopsida</taxon>
        <taxon>eudicotyledons</taxon>
        <taxon>Gunneridae</taxon>
        <taxon>Pentapetalae</taxon>
        <taxon>Caryophyllales</taxon>
        <taxon>Chenopodiaceae</taxon>
        <taxon>Chenopodioideae</taxon>
        <taxon>Anserineae</taxon>
        <taxon>Spinacia</taxon>
    </lineage>
</organism>
<keyword evidence="3 6" id="KW-0812">Transmembrane</keyword>
<dbReference type="Proteomes" id="UP000813463">
    <property type="component" value="Chromosome 4"/>
</dbReference>
<keyword evidence="2" id="KW-0813">Transport</keyword>
<evidence type="ECO:0000256" key="1">
    <source>
        <dbReference type="ARBA" id="ARBA00004141"/>
    </source>
</evidence>
<evidence type="ECO:0000256" key="2">
    <source>
        <dbReference type="ARBA" id="ARBA00022448"/>
    </source>
</evidence>
<keyword evidence="8" id="KW-1185">Reference proteome</keyword>
<feature type="transmembrane region" description="Helical" evidence="6">
    <location>
        <begin position="247"/>
        <end position="265"/>
    </location>
</feature>
<feature type="transmembrane region" description="Helical" evidence="6">
    <location>
        <begin position="164"/>
        <end position="184"/>
    </location>
</feature>
<evidence type="ECO:0000256" key="5">
    <source>
        <dbReference type="ARBA" id="ARBA00023136"/>
    </source>
</evidence>
<gene>
    <name evidence="9" type="primary">LOC110797256</name>
</gene>
<protein>
    <submittedName>
        <fullName evidence="9">Pleiotropic drug resistance protein 3 isoform X2</fullName>
    </submittedName>
</protein>
<feature type="transmembrane region" description="Helical" evidence="6">
    <location>
        <begin position="191"/>
        <end position="213"/>
    </location>
</feature>
<keyword evidence="5 6" id="KW-0472">Membrane</keyword>
<evidence type="ECO:0000256" key="3">
    <source>
        <dbReference type="ARBA" id="ARBA00022692"/>
    </source>
</evidence>
<evidence type="ECO:0000256" key="6">
    <source>
        <dbReference type="SAM" id="Phobius"/>
    </source>
</evidence>
<feature type="domain" description="ABC-2 type transporter transmembrane" evidence="7">
    <location>
        <begin position="55"/>
        <end position="269"/>
    </location>
</feature>
<comment type="subcellular location">
    <subcellularLocation>
        <location evidence="1">Membrane</location>
        <topology evidence="1">Multi-pass membrane protein</topology>
    </subcellularLocation>
</comment>
<dbReference type="Pfam" id="PF01061">
    <property type="entry name" value="ABC2_membrane"/>
    <property type="match status" value="1"/>
</dbReference>
<evidence type="ECO:0000259" key="7">
    <source>
        <dbReference type="Pfam" id="PF01061"/>
    </source>
</evidence>
<feature type="transmembrane region" description="Helical" evidence="6">
    <location>
        <begin position="76"/>
        <end position="94"/>
    </location>
</feature>
<dbReference type="GeneID" id="110797256"/>
<keyword evidence="4 6" id="KW-1133">Transmembrane helix</keyword>
<feature type="transmembrane region" description="Helical" evidence="6">
    <location>
        <begin position="219"/>
        <end position="240"/>
    </location>
</feature>
<name>A0ABM3RVB4_SPIOL</name>
<reference evidence="9" key="2">
    <citation type="submission" date="2025-08" db="UniProtKB">
        <authorList>
            <consortium name="RefSeq"/>
        </authorList>
    </citation>
    <scope>IDENTIFICATION</scope>
    <source>
        <tissue evidence="9">Leaf</tissue>
    </source>
</reference>
<evidence type="ECO:0000256" key="4">
    <source>
        <dbReference type="ARBA" id="ARBA00022989"/>
    </source>
</evidence>
<dbReference type="RefSeq" id="XP_056699564.1">
    <property type="nucleotide sequence ID" value="XM_056843586.1"/>
</dbReference>
<dbReference type="PANTHER" id="PTHR19241">
    <property type="entry name" value="ATP-BINDING CASSETTE TRANSPORTER"/>
    <property type="match status" value="1"/>
</dbReference>
<sequence>MTLLLGPPGCWKTSLLLALSGNLDRNNEKIVQKLSIPSTGSKDHFRSCFSLSGWEQYKSCLWKQQLSYWRSPSYNLTRLMFAFMSSLIFGLLFWQQGKNINDEQSMFTIFGSMFSAVMFLGINICSPVIPFIATEKTVIYRERFAGMYSSWAYSFAQVTVELPYLLTVAFIFTVITYPMIGYYLSAYKVFWYFYAMSCTLMYFNYMGMMLVSLTPNTQVAAITASATYTLMNLFSGFLIPQPRIPKWWLWLFYLCPTSWTLHGLLSSQYGDIHEEITAFGKTNTVASFIEDYSGCHHDRLGLVAAMLIIFPLTFASLFAYFIGKLNFQRR</sequence>
<feature type="transmembrane region" description="Helical" evidence="6">
    <location>
        <begin position="300"/>
        <end position="322"/>
    </location>
</feature>
<evidence type="ECO:0000313" key="8">
    <source>
        <dbReference type="Proteomes" id="UP000813463"/>
    </source>
</evidence>
<proteinExistence type="predicted"/>
<feature type="transmembrane region" description="Helical" evidence="6">
    <location>
        <begin position="106"/>
        <end position="133"/>
    </location>
</feature>
<evidence type="ECO:0000313" key="9">
    <source>
        <dbReference type="RefSeq" id="XP_056699564.1"/>
    </source>
</evidence>
<dbReference type="InterPro" id="IPR013525">
    <property type="entry name" value="ABC2_TM"/>
</dbReference>
<accession>A0ABM3RVB4</accession>